<proteinExistence type="inferred from homology"/>
<keyword evidence="3" id="KW-0687">Ribonucleoprotein</keyword>
<dbReference type="AlphaFoldDB" id="A0AA35RKL0"/>
<keyword evidence="2 6" id="KW-0689">Ribosomal protein</keyword>
<dbReference type="GO" id="GO:0006412">
    <property type="term" value="P:translation"/>
    <property type="evidence" value="ECO:0007669"/>
    <property type="project" value="InterPro"/>
</dbReference>
<evidence type="ECO:0000313" key="6">
    <source>
        <dbReference type="EMBL" id="CAI8013244.1"/>
    </source>
</evidence>
<organism evidence="6 7">
    <name type="scientific">Geodia barretti</name>
    <name type="common">Barrett's horny sponge</name>
    <dbReference type="NCBI Taxonomy" id="519541"/>
    <lineage>
        <taxon>Eukaryota</taxon>
        <taxon>Metazoa</taxon>
        <taxon>Porifera</taxon>
        <taxon>Demospongiae</taxon>
        <taxon>Heteroscleromorpha</taxon>
        <taxon>Tetractinellida</taxon>
        <taxon>Astrophorina</taxon>
        <taxon>Geodiidae</taxon>
        <taxon>Geodia</taxon>
    </lineage>
</organism>
<dbReference type="Proteomes" id="UP001174909">
    <property type="component" value="Unassembled WGS sequence"/>
</dbReference>
<dbReference type="GO" id="GO:0003735">
    <property type="term" value="F:structural constituent of ribosome"/>
    <property type="evidence" value="ECO:0007669"/>
    <property type="project" value="InterPro"/>
</dbReference>
<keyword evidence="7" id="KW-1185">Reference proteome</keyword>
<dbReference type="PANTHER" id="PTHR14413:SF16">
    <property type="entry name" value="LARGE RIBOSOMAL SUBUNIT PROTEIN BL17M"/>
    <property type="match status" value="1"/>
</dbReference>
<evidence type="ECO:0000256" key="1">
    <source>
        <dbReference type="ARBA" id="ARBA00008777"/>
    </source>
</evidence>
<dbReference type="Gene3D" id="3.90.1030.10">
    <property type="entry name" value="Ribosomal protein L17"/>
    <property type="match status" value="1"/>
</dbReference>
<comment type="similarity">
    <text evidence="1">Belongs to the bacterial ribosomal protein bL17 family.</text>
</comment>
<evidence type="ECO:0000256" key="4">
    <source>
        <dbReference type="ARBA" id="ARBA00035290"/>
    </source>
</evidence>
<dbReference type="InterPro" id="IPR000456">
    <property type="entry name" value="Ribosomal_bL17"/>
</dbReference>
<dbReference type="GO" id="GO:0005762">
    <property type="term" value="C:mitochondrial large ribosomal subunit"/>
    <property type="evidence" value="ECO:0007669"/>
    <property type="project" value="TreeGrafter"/>
</dbReference>
<dbReference type="EMBL" id="CASHTH010001248">
    <property type="protein sequence ID" value="CAI8013244.1"/>
    <property type="molecule type" value="Genomic_DNA"/>
</dbReference>
<name>A0AA35RKL0_GEOBA</name>
<dbReference type="SUPFAM" id="SSF64263">
    <property type="entry name" value="Prokaryotic ribosomal protein L17"/>
    <property type="match status" value="1"/>
</dbReference>
<protein>
    <recommendedName>
        <fullName evidence="4">Large ribosomal subunit protein bL17m</fullName>
    </recommendedName>
    <alternativeName>
        <fullName evidence="5">39S ribosomal protein L17, mitochondrial</fullName>
    </alternativeName>
</protein>
<evidence type="ECO:0000256" key="2">
    <source>
        <dbReference type="ARBA" id="ARBA00022980"/>
    </source>
</evidence>
<dbReference type="Pfam" id="PF01196">
    <property type="entry name" value="Ribosomal_L17"/>
    <property type="match status" value="1"/>
</dbReference>
<dbReference type="InterPro" id="IPR036373">
    <property type="entry name" value="Ribosomal_bL17_sf"/>
</dbReference>
<gene>
    <name evidence="6" type="ORF">GBAR_LOCUS8424</name>
</gene>
<comment type="caution">
    <text evidence="6">The sequence shown here is derived from an EMBL/GenBank/DDBJ whole genome shotgun (WGS) entry which is preliminary data.</text>
</comment>
<evidence type="ECO:0000256" key="5">
    <source>
        <dbReference type="ARBA" id="ARBA00035413"/>
    </source>
</evidence>
<reference evidence="6" key="1">
    <citation type="submission" date="2023-03" db="EMBL/GenBank/DDBJ databases">
        <authorList>
            <person name="Steffen K."/>
            <person name="Cardenas P."/>
        </authorList>
    </citation>
    <scope>NUCLEOTIDE SEQUENCE</scope>
</reference>
<dbReference type="PANTHER" id="PTHR14413">
    <property type="entry name" value="RIBOSOMAL PROTEIN L17"/>
    <property type="match status" value="1"/>
</dbReference>
<sequence length="69" mass="7713">MITLGKRNTPGSRAEAECWMREHSLVPKLFGELSLRYEGRAGGYTRLLHIPNRVGDNAKMAVVELVDNS</sequence>
<evidence type="ECO:0000313" key="7">
    <source>
        <dbReference type="Proteomes" id="UP001174909"/>
    </source>
</evidence>
<accession>A0AA35RKL0</accession>
<evidence type="ECO:0000256" key="3">
    <source>
        <dbReference type="ARBA" id="ARBA00023274"/>
    </source>
</evidence>